<accession>A0A8S1U8B3</accession>
<proteinExistence type="predicted"/>
<dbReference type="OrthoDB" id="294743at2759"/>
<dbReference type="AlphaFoldDB" id="A0A8S1U8B3"/>
<organism evidence="1 2">
    <name type="scientific">Paramecium octaurelia</name>
    <dbReference type="NCBI Taxonomy" id="43137"/>
    <lineage>
        <taxon>Eukaryota</taxon>
        <taxon>Sar</taxon>
        <taxon>Alveolata</taxon>
        <taxon>Ciliophora</taxon>
        <taxon>Intramacronucleata</taxon>
        <taxon>Oligohymenophorea</taxon>
        <taxon>Peniculida</taxon>
        <taxon>Parameciidae</taxon>
        <taxon>Paramecium</taxon>
    </lineage>
</organism>
<protein>
    <submittedName>
        <fullName evidence="1">Uncharacterized protein</fullName>
    </submittedName>
</protein>
<reference evidence="1" key="1">
    <citation type="submission" date="2021-01" db="EMBL/GenBank/DDBJ databases">
        <authorList>
            <consortium name="Genoscope - CEA"/>
            <person name="William W."/>
        </authorList>
    </citation>
    <scope>NUCLEOTIDE SEQUENCE</scope>
</reference>
<keyword evidence="2" id="KW-1185">Reference proteome</keyword>
<dbReference type="EMBL" id="CAJJDP010000039">
    <property type="protein sequence ID" value="CAD8161335.1"/>
    <property type="molecule type" value="Genomic_DNA"/>
</dbReference>
<sequence>MGVFYQCTNLTTGLMQYNQNLKEINSQLQSETKGLQESVATLHQAFEETVFKINQIQNQVFELEQQLFSSRSKTLIEQKKGQVATYVSEREKTLTELRNSLQQLI</sequence>
<comment type="caution">
    <text evidence="1">The sequence shown here is derived from an EMBL/GenBank/DDBJ whole genome shotgun (WGS) entry which is preliminary data.</text>
</comment>
<dbReference type="OMA" id="LMQYNQN"/>
<dbReference type="Proteomes" id="UP000683925">
    <property type="component" value="Unassembled WGS sequence"/>
</dbReference>
<name>A0A8S1U8B3_PAROT</name>
<gene>
    <name evidence="1" type="ORF">POCTA_138.1.T0390335</name>
</gene>
<evidence type="ECO:0000313" key="2">
    <source>
        <dbReference type="Proteomes" id="UP000683925"/>
    </source>
</evidence>
<evidence type="ECO:0000313" key="1">
    <source>
        <dbReference type="EMBL" id="CAD8161335.1"/>
    </source>
</evidence>